<dbReference type="InterPro" id="IPR000182">
    <property type="entry name" value="GNAT_dom"/>
</dbReference>
<dbReference type="InterPro" id="IPR016181">
    <property type="entry name" value="Acyl_CoA_acyltransferase"/>
</dbReference>
<reference evidence="2 3" key="1">
    <citation type="submission" date="2019-03" db="EMBL/GenBank/DDBJ databases">
        <title>Genomic Encyclopedia of Archaeal and Bacterial Type Strains, Phase II (KMG-II): from individual species to whole genera.</title>
        <authorList>
            <person name="Goeker M."/>
        </authorList>
    </citation>
    <scope>NUCLEOTIDE SEQUENCE [LARGE SCALE GENOMIC DNA]</scope>
    <source>
        <strain evidence="2 3">ATCC 25309</strain>
    </source>
</reference>
<dbReference type="RefSeq" id="WP_208300373.1">
    <property type="nucleotide sequence ID" value="NZ_SOCA01000006.1"/>
</dbReference>
<accession>A0A4R7RUE6</accession>
<gene>
    <name evidence="2" type="ORF">EI77_03174</name>
</gene>
<dbReference type="GO" id="GO:0008999">
    <property type="term" value="F:protein-N-terminal-alanine acetyltransferase activity"/>
    <property type="evidence" value="ECO:0007669"/>
    <property type="project" value="TreeGrafter"/>
</dbReference>
<organism evidence="2 3">
    <name type="scientific">Prosthecobacter fusiformis</name>
    <dbReference type="NCBI Taxonomy" id="48464"/>
    <lineage>
        <taxon>Bacteria</taxon>
        <taxon>Pseudomonadati</taxon>
        <taxon>Verrucomicrobiota</taxon>
        <taxon>Verrucomicrobiia</taxon>
        <taxon>Verrucomicrobiales</taxon>
        <taxon>Verrucomicrobiaceae</taxon>
        <taxon>Prosthecobacter</taxon>
    </lineage>
</organism>
<dbReference type="InterPro" id="IPR051908">
    <property type="entry name" value="Ribosomal_N-acetyltransferase"/>
</dbReference>
<keyword evidence="2" id="KW-0808">Transferase</keyword>
<dbReference type="PANTHER" id="PTHR43441">
    <property type="entry name" value="RIBOSOMAL-PROTEIN-SERINE ACETYLTRANSFERASE"/>
    <property type="match status" value="1"/>
</dbReference>
<evidence type="ECO:0000313" key="2">
    <source>
        <dbReference type="EMBL" id="TDU68057.1"/>
    </source>
</evidence>
<dbReference type="GO" id="GO:1990189">
    <property type="term" value="F:protein N-terminal-serine acetyltransferase activity"/>
    <property type="evidence" value="ECO:0007669"/>
    <property type="project" value="TreeGrafter"/>
</dbReference>
<dbReference type="AlphaFoldDB" id="A0A4R7RUE6"/>
<protein>
    <submittedName>
        <fullName evidence="2">RimJ/RimL family protein N-acetyltransferase</fullName>
    </submittedName>
</protein>
<dbReference type="Gene3D" id="3.40.630.30">
    <property type="match status" value="1"/>
</dbReference>
<proteinExistence type="predicted"/>
<sequence>MMTQFISFEVFESERLIIRVPRPGDGLIFNEAVVESLQTLRPWLAWAAVPPTLEESEFSCRQAYAKFLLGEDLRVFFISKDDGVLVGGSGLHNPNWDLKQFEVGYWGRSRYSKKGLITEGVKALVDHAFEKLDASRVYLTTDDANTESWRLAARAGFELEGTMRKDRLNLAGSLRDTRLYARVNSTHTVLKT</sequence>
<dbReference type="EMBL" id="SOCA01000006">
    <property type="protein sequence ID" value="TDU68057.1"/>
    <property type="molecule type" value="Genomic_DNA"/>
</dbReference>
<evidence type="ECO:0000313" key="3">
    <source>
        <dbReference type="Proteomes" id="UP000295662"/>
    </source>
</evidence>
<evidence type="ECO:0000259" key="1">
    <source>
        <dbReference type="PROSITE" id="PS51186"/>
    </source>
</evidence>
<name>A0A4R7RUE6_9BACT</name>
<comment type="caution">
    <text evidence="2">The sequence shown here is derived from an EMBL/GenBank/DDBJ whole genome shotgun (WGS) entry which is preliminary data.</text>
</comment>
<dbReference type="Proteomes" id="UP000295662">
    <property type="component" value="Unassembled WGS sequence"/>
</dbReference>
<dbReference type="GO" id="GO:0005737">
    <property type="term" value="C:cytoplasm"/>
    <property type="evidence" value="ECO:0007669"/>
    <property type="project" value="TreeGrafter"/>
</dbReference>
<keyword evidence="3" id="KW-1185">Reference proteome</keyword>
<dbReference type="PANTHER" id="PTHR43441:SF3">
    <property type="entry name" value="ACETYLTRANSFERASE"/>
    <property type="match status" value="1"/>
</dbReference>
<dbReference type="PROSITE" id="PS51186">
    <property type="entry name" value="GNAT"/>
    <property type="match status" value="1"/>
</dbReference>
<dbReference type="SUPFAM" id="SSF55729">
    <property type="entry name" value="Acyl-CoA N-acyltransferases (Nat)"/>
    <property type="match status" value="1"/>
</dbReference>
<dbReference type="Pfam" id="PF13302">
    <property type="entry name" value="Acetyltransf_3"/>
    <property type="match status" value="1"/>
</dbReference>
<feature type="domain" description="N-acetyltransferase" evidence="1">
    <location>
        <begin position="27"/>
        <end position="179"/>
    </location>
</feature>